<name>A0A927HYM1_9HYPH</name>
<gene>
    <name evidence="2" type="ORF">IED13_02135</name>
</gene>
<accession>A0A927HYM1</accession>
<dbReference type="EMBL" id="JACXWY010000001">
    <property type="protein sequence ID" value="MBD3844482.1"/>
    <property type="molecule type" value="Genomic_DNA"/>
</dbReference>
<dbReference type="InterPro" id="IPR000120">
    <property type="entry name" value="Amidase"/>
</dbReference>
<dbReference type="Proteomes" id="UP000619295">
    <property type="component" value="Unassembled WGS sequence"/>
</dbReference>
<protein>
    <submittedName>
        <fullName evidence="2">Amidase</fullName>
    </submittedName>
</protein>
<dbReference type="GO" id="GO:0003824">
    <property type="term" value="F:catalytic activity"/>
    <property type="evidence" value="ECO:0007669"/>
    <property type="project" value="InterPro"/>
</dbReference>
<dbReference type="PANTHER" id="PTHR11895:SF176">
    <property type="entry name" value="AMIDASE AMID-RELATED"/>
    <property type="match status" value="1"/>
</dbReference>
<dbReference type="AlphaFoldDB" id="A0A927HYM1"/>
<evidence type="ECO:0000313" key="2">
    <source>
        <dbReference type="EMBL" id="MBD3844482.1"/>
    </source>
</evidence>
<organism evidence="2 3">
    <name type="scientific">Bosea spartocytisi</name>
    <dbReference type="NCBI Taxonomy" id="2773451"/>
    <lineage>
        <taxon>Bacteria</taxon>
        <taxon>Pseudomonadati</taxon>
        <taxon>Pseudomonadota</taxon>
        <taxon>Alphaproteobacteria</taxon>
        <taxon>Hyphomicrobiales</taxon>
        <taxon>Boseaceae</taxon>
        <taxon>Bosea</taxon>
    </lineage>
</organism>
<proteinExistence type="predicted"/>
<sequence>MTQALHELTIAEAGRLFRSRKLSPVELTQACLDRIEAIDGALNSFITITPERALAEAREAEDLFAEGIDHGPMQGIPYGLKDIYDTAGVLTSAHSKLLAENVPARDCTVQARLRAGGGVLLGKQSTWEFAMGGPSYDLPWPPARNPWDLSRSPMGSSSGAGASIAAGLCPAATGSDTGGSIRMPAAACGIAGLKPTYGLVSRHGLQPNSYSFDHCGPMAWTVEDCALMLQAMAGHDPRDPGSLDLPAVDYAGALAGTVSGLRIGVVRHWYEDELDAAPSVVAAMDDSIALFERMGCTVTEVVLPSLREFTDAKMPLTAAEIFTLHEKDLRERPRDFGRSLRFRILGGALLRAEDYVQAMRARAQMTAMVLAVMRDVDVLLTAGSAQPAPPLLPDEPPTFFGAKTPSLTSQFNMTGQPALALCNGFDAAGLPLGMQLAGRPGEDALVLRLGHAFERETTDFRRRRPSLDQLAQAVAAQ</sequence>
<dbReference type="Gene3D" id="3.90.1300.10">
    <property type="entry name" value="Amidase signature (AS) domain"/>
    <property type="match status" value="1"/>
</dbReference>
<evidence type="ECO:0000259" key="1">
    <source>
        <dbReference type="Pfam" id="PF01425"/>
    </source>
</evidence>
<dbReference type="Pfam" id="PF01425">
    <property type="entry name" value="Amidase"/>
    <property type="match status" value="1"/>
</dbReference>
<evidence type="ECO:0000313" key="3">
    <source>
        <dbReference type="Proteomes" id="UP000619295"/>
    </source>
</evidence>
<reference evidence="2" key="1">
    <citation type="submission" date="2020-09" db="EMBL/GenBank/DDBJ databases">
        <title>Bosea spartocytisi sp. nov. a root nodule endophyte of Spartocytisus supranubius in the high mountain ecosystem fo the Teide National Park (Canary Islands, Spain).</title>
        <authorList>
            <person name="Pulido-Suarez L."/>
            <person name="Peix A."/>
            <person name="Igual J.M."/>
            <person name="Socas-Perez N."/>
            <person name="Velazquez E."/>
            <person name="Flores-Felix J.D."/>
            <person name="Leon-Barrios M."/>
        </authorList>
    </citation>
    <scope>NUCLEOTIDE SEQUENCE</scope>
    <source>
        <strain evidence="2">SSUT16</strain>
    </source>
</reference>
<keyword evidence="3" id="KW-1185">Reference proteome</keyword>
<dbReference type="PANTHER" id="PTHR11895">
    <property type="entry name" value="TRANSAMIDASE"/>
    <property type="match status" value="1"/>
</dbReference>
<comment type="caution">
    <text evidence="2">The sequence shown here is derived from an EMBL/GenBank/DDBJ whole genome shotgun (WGS) entry which is preliminary data.</text>
</comment>
<dbReference type="SUPFAM" id="SSF75304">
    <property type="entry name" value="Amidase signature (AS) enzymes"/>
    <property type="match status" value="1"/>
</dbReference>
<feature type="domain" description="Amidase" evidence="1">
    <location>
        <begin position="26"/>
        <end position="447"/>
    </location>
</feature>
<dbReference type="RefSeq" id="WP_191123222.1">
    <property type="nucleotide sequence ID" value="NZ_JACXWY010000001.1"/>
</dbReference>
<dbReference type="InterPro" id="IPR023631">
    <property type="entry name" value="Amidase_dom"/>
</dbReference>
<dbReference type="InterPro" id="IPR036928">
    <property type="entry name" value="AS_sf"/>
</dbReference>